<dbReference type="EMBL" id="UOEI01000571">
    <property type="protein sequence ID" value="VAW08090.1"/>
    <property type="molecule type" value="Genomic_DNA"/>
</dbReference>
<evidence type="ECO:0000313" key="1">
    <source>
        <dbReference type="EMBL" id="VAW08090.1"/>
    </source>
</evidence>
<proteinExistence type="predicted"/>
<organism evidence="1">
    <name type="scientific">hydrothermal vent metagenome</name>
    <dbReference type="NCBI Taxonomy" id="652676"/>
    <lineage>
        <taxon>unclassified sequences</taxon>
        <taxon>metagenomes</taxon>
        <taxon>ecological metagenomes</taxon>
    </lineage>
</organism>
<gene>
    <name evidence="1" type="ORF">MNBD_ACTINO01-2549</name>
</gene>
<accession>A0A3B0SUB7</accession>
<feature type="non-terminal residue" evidence="1">
    <location>
        <position position="1"/>
    </location>
</feature>
<name>A0A3B0SUB7_9ZZZZ</name>
<protein>
    <submittedName>
        <fullName evidence="1">Uncharacterized protein</fullName>
    </submittedName>
</protein>
<dbReference type="AlphaFoldDB" id="A0A3B0SUB7"/>
<reference evidence="1" key="1">
    <citation type="submission" date="2018-06" db="EMBL/GenBank/DDBJ databases">
        <authorList>
            <person name="Zhirakovskaya E."/>
        </authorList>
    </citation>
    <scope>NUCLEOTIDE SEQUENCE</scope>
</reference>
<sequence length="91" mass="9968">GLGDDRHDLTKGDVRRILEWEMHYLQQPDLWRDDGPPVIGGGPAAAYAQEKSLESGYAYQPDQIYAVVDLQAAYLQAIGAIGEPADTNDLP</sequence>